<dbReference type="GO" id="GO:0016818">
    <property type="term" value="F:hydrolase activity, acting on acid anhydrides, in phosphorus-containing anhydrides"/>
    <property type="evidence" value="ECO:0007669"/>
    <property type="project" value="InterPro"/>
</dbReference>
<dbReference type="HOGENOM" id="CLU_567260_0_0_3"/>
<dbReference type="GO" id="GO:0006139">
    <property type="term" value="P:nucleobase-containing compound metabolic process"/>
    <property type="evidence" value="ECO:0007669"/>
    <property type="project" value="InterPro"/>
</dbReference>
<reference evidence="3" key="1">
    <citation type="journal article" date="2013" name="Proc. Natl. Acad. Sci. U.S.A.">
        <title>Improving the coverage of the cyanobacterial phylum using diversity-driven genome sequencing.</title>
        <authorList>
            <person name="Shih P.M."/>
            <person name="Wu D."/>
            <person name="Latifi A."/>
            <person name="Axen S.D."/>
            <person name="Fewer D.P."/>
            <person name="Talla E."/>
            <person name="Calteau A."/>
            <person name="Cai F."/>
            <person name="Tandeau de Marsac N."/>
            <person name="Rippka R."/>
            <person name="Herdman M."/>
            <person name="Sivonen K."/>
            <person name="Coursin T."/>
            <person name="Laurent T."/>
            <person name="Goodwin L."/>
            <person name="Nolan M."/>
            <person name="Davenport K.W."/>
            <person name="Han C.S."/>
            <person name="Rubin E.M."/>
            <person name="Eisen J.A."/>
            <person name="Woyke T."/>
            <person name="Gugger M."/>
            <person name="Kerfeld C.A."/>
        </authorList>
    </citation>
    <scope>NUCLEOTIDE SEQUENCE [LARGE SCALE GENOMIC DNA]</scope>
    <source>
        <strain evidence="3">ATCC 29371 / PCC 7437</strain>
    </source>
</reference>
<keyword evidence="3" id="KW-1185">Reference proteome</keyword>
<dbReference type="PATRIC" id="fig|111780.3.peg.3480"/>
<protein>
    <submittedName>
        <fullName evidence="2">ATP-dependent DNA helicase</fullName>
    </submittedName>
</protein>
<dbReference type="InterPro" id="IPR027417">
    <property type="entry name" value="P-loop_NTPase"/>
</dbReference>
<sequence>MIEVEVHSSLRDFLREQNKENWPHHLTMARLVARALRLSRPALIQTGSSVGKYCLSYLMPALVGDWSVIIVAPEPVQFYLIEDFIPALQAWLGTHKNVRIGERWKNTDHLLLTTPQIWLRARINQSELFPAHIPTIIDCADNLEDWVRQELTVKINRFDWEELSQNVPEYAELIREFRIKLTKAIFSRPVNPYECYLLEPSEQENLFQLLQTLAKQQLLTPKLNQFWHQWQQPQTIIWTAIARNRGEVTLYTAPADVASLLSPIWQQQPIVLIGSFLDLEANAPIYRQQLGIGEILSLKFSPNRQNEHINLYLPDRLPLPNTPQFRQALIEQTQILVNLSSQVNQSVVILIDDVPLKAQVGTFLAAEFGSRVRVEQTNLAVDGILISGWEFWCSHQTQLPTPQLLIIATLPLPSLENPLVASRVAYYKSQRQDWFRLYLLPSALRKIQQAILPLRESQGVVALLDNRVNYRSYGKTILTALEPCARINFIDPTWFNFAISE</sequence>
<dbReference type="GO" id="GO:0003676">
    <property type="term" value="F:nucleic acid binding"/>
    <property type="evidence" value="ECO:0007669"/>
    <property type="project" value="InterPro"/>
</dbReference>
<keyword evidence="2" id="KW-0347">Helicase</keyword>
<keyword evidence="2" id="KW-0067">ATP-binding</keyword>
<dbReference type="GO" id="GO:0004386">
    <property type="term" value="F:helicase activity"/>
    <property type="evidence" value="ECO:0007669"/>
    <property type="project" value="UniProtKB-KW"/>
</dbReference>
<dbReference type="KEGG" id="scs:Sta7437_3357"/>
<keyword evidence="2" id="KW-0547">Nucleotide-binding</keyword>
<feature type="domain" description="ATP-dependent helicase C-terminal" evidence="1">
    <location>
        <begin position="403"/>
        <end position="483"/>
    </location>
</feature>
<accession>K9XWE8</accession>
<organism evidence="2 3">
    <name type="scientific">Stanieria cyanosphaera (strain ATCC 29371 / PCC 7437)</name>
    <dbReference type="NCBI Taxonomy" id="111780"/>
    <lineage>
        <taxon>Bacteria</taxon>
        <taxon>Bacillati</taxon>
        <taxon>Cyanobacteriota</taxon>
        <taxon>Cyanophyceae</taxon>
        <taxon>Pleurocapsales</taxon>
        <taxon>Dermocarpellaceae</taxon>
        <taxon>Stanieria</taxon>
    </lineage>
</organism>
<dbReference type="eggNOG" id="COG1199">
    <property type="taxonomic scope" value="Bacteria"/>
</dbReference>
<evidence type="ECO:0000313" key="3">
    <source>
        <dbReference type="Proteomes" id="UP000010473"/>
    </source>
</evidence>
<dbReference type="InterPro" id="IPR006555">
    <property type="entry name" value="ATP-dep_Helicase_C"/>
</dbReference>
<dbReference type="Proteomes" id="UP000010473">
    <property type="component" value="Chromosome"/>
</dbReference>
<gene>
    <name evidence="2" type="ordered locus">Sta7437_3357</name>
</gene>
<dbReference type="RefSeq" id="WP_015194525.1">
    <property type="nucleotide sequence ID" value="NC_019748.1"/>
</dbReference>
<dbReference type="EMBL" id="CP003653">
    <property type="protein sequence ID" value="AFZ36863.1"/>
    <property type="molecule type" value="Genomic_DNA"/>
</dbReference>
<dbReference type="STRING" id="111780.Sta7437_3357"/>
<evidence type="ECO:0000259" key="1">
    <source>
        <dbReference type="Pfam" id="PF13307"/>
    </source>
</evidence>
<dbReference type="GO" id="GO:0005524">
    <property type="term" value="F:ATP binding"/>
    <property type="evidence" value="ECO:0007669"/>
    <property type="project" value="InterPro"/>
</dbReference>
<name>K9XWE8_STAC7</name>
<dbReference type="Gene3D" id="3.40.50.300">
    <property type="entry name" value="P-loop containing nucleotide triphosphate hydrolases"/>
    <property type="match status" value="1"/>
</dbReference>
<keyword evidence="2" id="KW-0378">Hydrolase</keyword>
<dbReference type="Pfam" id="PF13307">
    <property type="entry name" value="Helicase_C_2"/>
    <property type="match status" value="1"/>
</dbReference>
<evidence type="ECO:0000313" key="2">
    <source>
        <dbReference type="EMBL" id="AFZ36863.1"/>
    </source>
</evidence>
<proteinExistence type="predicted"/>
<dbReference type="AlphaFoldDB" id="K9XWE8"/>